<name>A0ACD3A101_9AGAR</name>
<evidence type="ECO:0000313" key="2">
    <source>
        <dbReference type="Proteomes" id="UP000308600"/>
    </source>
</evidence>
<evidence type="ECO:0000313" key="1">
    <source>
        <dbReference type="EMBL" id="TFK59528.1"/>
    </source>
</evidence>
<gene>
    <name evidence="1" type="ORF">BDN72DRAFT_905764</name>
</gene>
<sequence length="264" mass="30231">MLTDDVLEDAQKHDEREYLHDIVKKPDWQSRYCLAYHNSPSAWRFVDVDGSDGFNHAQEMIFTLQGVVEAKELPPVTTDPKIPRNKYIYLQQSVTLTGLGTPIFEETVQALAEVATTFNRQFPEGQMIPWHSSPSCLANGQSIVLSNRYFTRRKDGPLMKPVAFDPDVDPKGFLSRAIGSHIIHTEENQVKYYRREKDKHGKTRYHPVEPQIFRVGDIVEIQFGLVIYKMRTDNYILKPMLYSLALIDGRFANAGILSIALNNC</sequence>
<dbReference type="Proteomes" id="UP000308600">
    <property type="component" value="Unassembled WGS sequence"/>
</dbReference>
<protein>
    <submittedName>
        <fullName evidence="1">Uncharacterized protein</fullName>
    </submittedName>
</protein>
<proteinExistence type="predicted"/>
<accession>A0ACD3A101</accession>
<organism evidence="1 2">
    <name type="scientific">Pluteus cervinus</name>
    <dbReference type="NCBI Taxonomy" id="181527"/>
    <lineage>
        <taxon>Eukaryota</taxon>
        <taxon>Fungi</taxon>
        <taxon>Dikarya</taxon>
        <taxon>Basidiomycota</taxon>
        <taxon>Agaricomycotina</taxon>
        <taxon>Agaricomycetes</taxon>
        <taxon>Agaricomycetidae</taxon>
        <taxon>Agaricales</taxon>
        <taxon>Pluteineae</taxon>
        <taxon>Pluteaceae</taxon>
        <taxon>Pluteus</taxon>
    </lineage>
</organism>
<dbReference type="EMBL" id="ML208953">
    <property type="protein sequence ID" value="TFK59528.1"/>
    <property type="molecule type" value="Genomic_DNA"/>
</dbReference>
<reference evidence="1 2" key="1">
    <citation type="journal article" date="2019" name="Nat. Ecol. Evol.">
        <title>Megaphylogeny resolves global patterns of mushroom evolution.</title>
        <authorList>
            <person name="Varga T."/>
            <person name="Krizsan K."/>
            <person name="Foldi C."/>
            <person name="Dima B."/>
            <person name="Sanchez-Garcia M."/>
            <person name="Sanchez-Ramirez S."/>
            <person name="Szollosi G.J."/>
            <person name="Szarkandi J.G."/>
            <person name="Papp V."/>
            <person name="Albert L."/>
            <person name="Andreopoulos W."/>
            <person name="Angelini C."/>
            <person name="Antonin V."/>
            <person name="Barry K.W."/>
            <person name="Bougher N.L."/>
            <person name="Buchanan P."/>
            <person name="Buyck B."/>
            <person name="Bense V."/>
            <person name="Catcheside P."/>
            <person name="Chovatia M."/>
            <person name="Cooper J."/>
            <person name="Damon W."/>
            <person name="Desjardin D."/>
            <person name="Finy P."/>
            <person name="Geml J."/>
            <person name="Haridas S."/>
            <person name="Hughes K."/>
            <person name="Justo A."/>
            <person name="Karasinski D."/>
            <person name="Kautmanova I."/>
            <person name="Kiss B."/>
            <person name="Kocsube S."/>
            <person name="Kotiranta H."/>
            <person name="LaButti K.M."/>
            <person name="Lechner B.E."/>
            <person name="Liimatainen K."/>
            <person name="Lipzen A."/>
            <person name="Lukacs Z."/>
            <person name="Mihaltcheva S."/>
            <person name="Morgado L.N."/>
            <person name="Niskanen T."/>
            <person name="Noordeloos M.E."/>
            <person name="Ohm R.A."/>
            <person name="Ortiz-Santana B."/>
            <person name="Ovrebo C."/>
            <person name="Racz N."/>
            <person name="Riley R."/>
            <person name="Savchenko A."/>
            <person name="Shiryaev A."/>
            <person name="Soop K."/>
            <person name="Spirin V."/>
            <person name="Szebenyi C."/>
            <person name="Tomsovsky M."/>
            <person name="Tulloss R.E."/>
            <person name="Uehling J."/>
            <person name="Grigoriev I.V."/>
            <person name="Vagvolgyi C."/>
            <person name="Papp T."/>
            <person name="Martin F.M."/>
            <person name="Miettinen O."/>
            <person name="Hibbett D.S."/>
            <person name="Nagy L.G."/>
        </authorList>
    </citation>
    <scope>NUCLEOTIDE SEQUENCE [LARGE SCALE GENOMIC DNA]</scope>
    <source>
        <strain evidence="1 2">NL-1719</strain>
    </source>
</reference>
<keyword evidence="2" id="KW-1185">Reference proteome</keyword>